<organism evidence="2 5">
    <name type="scientific">Myxococcus fulvus</name>
    <dbReference type="NCBI Taxonomy" id="33"/>
    <lineage>
        <taxon>Bacteria</taxon>
        <taxon>Pseudomonadati</taxon>
        <taxon>Myxococcota</taxon>
        <taxon>Myxococcia</taxon>
        <taxon>Myxococcales</taxon>
        <taxon>Cystobacterineae</taxon>
        <taxon>Myxococcaceae</taxon>
        <taxon>Myxococcus</taxon>
    </lineage>
</organism>
<keyword evidence="3" id="KW-0808">Transferase</keyword>
<dbReference type="RefSeq" id="WP_074958368.1">
    <property type="nucleotide sequence ID" value="NZ_BJXR01000072.1"/>
</dbReference>
<dbReference type="SUPFAM" id="SSF69593">
    <property type="entry name" value="Glycerol-3-phosphate (1)-acyltransferase"/>
    <property type="match status" value="1"/>
</dbReference>
<dbReference type="InterPro" id="IPR026055">
    <property type="entry name" value="FAR"/>
</dbReference>
<reference evidence="2 5" key="2">
    <citation type="submission" date="2019-07" db="EMBL/GenBank/DDBJ databases">
        <title>Whole genome shotgun sequence of Myxococcus fulvus NBRC 100333.</title>
        <authorList>
            <person name="Hosoyama A."/>
            <person name="Uohara A."/>
            <person name="Ohji S."/>
            <person name="Ichikawa N."/>
        </authorList>
    </citation>
    <scope>NUCLEOTIDE SEQUENCE [LARGE SCALE GENOMIC DNA]</scope>
    <source>
        <strain evidence="2 5">NBRC 100333</strain>
    </source>
</reference>
<dbReference type="GO" id="GO:0080019">
    <property type="term" value="F:alcohol-forming very long-chain fatty acyl-CoA reductase activity"/>
    <property type="evidence" value="ECO:0007669"/>
    <property type="project" value="InterPro"/>
</dbReference>
<evidence type="ECO:0000313" key="4">
    <source>
        <dbReference type="Proteomes" id="UP000183760"/>
    </source>
</evidence>
<dbReference type="SUPFAM" id="SSF51735">
    <property type="entry name" value="NAD(P)-binding Rossmann-fold domains"/>
    <property type="match status" value="1"/>
</dbReference>
<feature type="domain" description="Phospholipid/glycerol acyltransferase" evidence="1">
    <location>
        <begin position="493"/>
        <end position="616"/>
    </location>
</feature>
<dbReference type="PANTHER" id="PTHR11011">
    <property type="entry name" value="MALE STERILITY PROTEIN 2-RELATED"/>
    <property type="match status" value="1"/>
</dbReference>
<protein>
    <submittedName>
        <fullName evidence="3">1-acyl-sn-glycerol-3-phosphate acyltransferases</fullName>
    </submittedName>
</protein>
<keyword evidence="3" id="KW-0012">Acyltransferase</keyword>
<evidence type="ECO:0000313" key="2">
    <source>
        <dbReference type="EMBL" id="GEN12945.1"/>
    </source>
</evidence>
<dbReference type="CDD" id="cd07993">
    <property type="entry name" value="LPLAT_DHAPAT-like"/>
    <property type="match status" value="1"/>
</dbReference>
<dbReference type="Pfam" id="PF01553">
    <property type="entry name" value="Acyltransferase"/>
    <property type="match status" value="1"/>
</dbReference>
<dbReference type="InterPro" id="IPR036291">
    <property type="entry name" value="NAD(P)-bd_dom_sf"/>
</dbReference>
<dbReference type="GO" id="GO:0016746">
    <property type="term" value="F:acyltransferase activity"/>
    <property type="evidence" value="ECO:0007669"/>
    <property type="project" value="UniProtKB-KW"/>
</dbReference>
<dbReference type="STRING" id="1334629.MFUL124B02_10185"/>
<dbReference type="InterPro" id="IPR013120">
    <property type="entry name" value="FAR_NAD-bd"/>
</dbReference>
<comment type="caution">
    <text evidence="2">The sequence shown here is derived from an EMBL/GenBank/DDBJ whole genome shotgun (WGS) entry which is preliminary data.</text>
</comment>
<sequence>MSRHVFLTGVTGFVGKVVLEALLHQGVERVTVLVRESKDRQGRVQSATERFAKVAQAACFSRLPAGWTQQVDVVSGDLEQPACGLSATDRDAVRGSVTHVVHCAASVEFDLPLAQATSANIRSALSVLELARECPKVVGMVDVSTAYVSVWRPGPIEERLAHLPKPASELYEAFQVAEGDGREWLTLTGHPNTYTLTKSVAEHLICQRRGHVPVVIVRPSIVSAAHRTPFPAWLDSPAALAGCLLYSGLGVVRAFNADPSVRLDVVPVDVVASEVVRAVFGPMPAEGQPVPIVHATMGVQRALRIDMAAAATIEWFKHRPGVVKAPDMFVGRKDHGFDAADLVRRELPVQLQKAALTVLGQSKALRKLVRADQKVQYLNEGFSYFTHHTFDFVRASALEVPGFEPREYVRVVNEGMYRHLLSRDESQVSFAGPKHDDGRADSTWLKERPAANTTLKVFGYALRKTFRHCTSDVTFDRPSFERAMAQVPPGALVVLAPTHRSYFDFLLTSYLCFQHPELGISMPHIAAAEEFGRIPVVGPILKDSQAFFIKRGVGREVPELGEELRRLTEKNASLMFFIEGQRSRARLMLPPKRGLLRALQNTGRQFVVLPVAISYDRLPEEASLCEELSGKPRPKMTLTGVMSWLGKLARGQVQLGRVHVACGQPQAMGPDTDVRALSHTVMAELQRHTAVSSFHLRAFLAEHPIPGVDEAWLKDAIERRGGRVIASELPVPSPLTPTLAHSLRNQWQNWFAGDVLARQPGNPALETHLSRYRWCATPLAEMGDVRVDAVVKALFEPVVRDYLEATKVSAPCELKAVPVAHRPHLDGVVQALLSLDIVKPSGDDLEWGPNAAQLAQFQQACAWRGEVQS</sequence>
<proteinExistence type="predicted"/>
<dbReference type="CDD" id="cd05236">
    <property type="entry name" value="FAR-N_SDR_e"/>
    <property type="match status" value="1"/>
</dbReference>
<accession>A0A511TFL0</accession>
<evidence type="ECO:0000259" key="1">
    <source>
        <dbReference type="SMART" id="SM00563"/>
    </source>
</evidence>
<dbReference type="EMBL" id="BJXR01000072">
    <property type="protein sequence ID" value="GEN12945.1"/>
    <property type="molecule type" value="Genomic_DNA"/>
</dbReference>
<evidence type="ECO:0000313" key="3">
    <source>
        <dbReference type="EMBL" id="SEU38505.1"/>
    </source>
</evidence>
<name>A0A511TFL0_MYXFU</name>
<dbReference type="AlphaFoldDB" id="A0A511TFL0"/>
<gene>
    <name evidence="2" type="ORF">MFU01_79820</name>
    <name evidence="3" type="ORF">SAMN05443572_11391</name>
</gene>
<dbReference type="Proteomes" id="UP000183760">
    <property type="component" value="Unassembled WGS sequence"/>
</dbReference>
<dbReference type="SMART" id="SM00563">
    <property type="entry name" value="PlsC"/>
    <property type="match status" value="1"/>
</dbReference>
<reference evidence="3 4" key="1">
    <citation type="submission" date="2016-10" db="EMBL/GenBank/DDBJ databases">
        <authorList>
            <person name="Varghese N."/>
            <person name="Submissions S."/>
        </authorList>
    </citation>
    <scope>NUCLEOTIDE SEQUENCE [LARGE SCALE GENOMIC DNA]</scope>
    <source>
        <strain evidence="3 4">DSM 16525</strain>
    </source>
</reference>
<dbReference type="Pfam" id="PF07993">
    <property type="entry name" value="NAD_binding_4"/>
    <property type="match status" value="1"/>
</dbReference>
<evidence type="ECO:0000313" key="5">
    <source>
        <dbReference type="Proteomes" id="UP000321514"/>
    </source>
</evidence>
<dbReference type="Gene3D" id="3.40.50.720">
    <property type="entry name" value="NAD(P)-binding Rossmann-like Domain"/>
    <property type="match status" value="1"/>
</dbReference>
<dbReference type="InterPro" id="IPR041728">
    <property type="entry name" value="GPAT/DHAPAT_LPLAT"/>
</dbReference>
<keyword evidence="4" id="KW-1185">Reference proteome</keyword>
<dbReference type="OrthoDB" id="5377001at2"/>
<dbReference type="EMBL" id="FOIB01000013">
    <property type="protein sequence ID" value="SEU38505.1"/>
    <property type="molecule type" value="Genomic_DNA"/>
</dbReference>
<dbReference type="Proteomes" id="UP000321514">
    <property type="component" value="Unassembled WGS sequence"/>
</dbReference>
<dbReference type="InterPro" id="IPR002123">
    <property type="entry name" value="Plipid/glycerol_acylTrfase"/>
</dbReference>